<sequence>MKTQLLLIATISLSFQALTATKICDCTEIVQPADCKDGCTWSSADSACTAKTVDCTTYTSQPTCDSNDSCAWNDSTSKCANFTACVDYTVSVVDQCYSKSSTCIPGATGTDGKTTCKTGSVSCSNFQNSSDCNFKSPNDTTICWFKASTCSPIDVSKCSAITEQEVCALHCKWTQGSGCSAFTLTVHLDDHSGVNICTWANNACTDATDVSALTSSNCFDKTSGHYYWDGSACSECSGSSSKAYIMAFIGFIAMVMF</sequence>
<dbReference type="AlphaFoldDB" id="A0A8S1XBW8"/>
<evidence type="ECO:0000256" key="1">
    <source>
        <dbReference type="SAM" id="SignalP"/>
    </source>
</evidence>
<gene>
    <name evidence="2" type="ORF">POCTA_138.1.T1170016</name>
</gene>
<protein>
    <submittedName>
        <fullName evidence="2">Uncharacterized protein</fullName>
    </submittedName>
</protein>
<dbReference type="OrthoDB" id="302768at2759"/>
<dbReference type="OMA" id="THKTMAW"/>
<feature type="chain" id="PRO_5035817395" evidence="1">
    <location>
        <begin position="21"/>
        <end position="257"/>
    </location>
</feature>
<dbReference type="Proteomes" id="UP000683925">
    <property type="component" value="Unassembled WGS sequence"/>
</dbReference>
<accession>A0A8S1XBW8</accession>
<feature type="signal peptide" evidence="1">
    <location>
        <begin position="1"/>
        <end position="20"/>
    </location>
</feature>
<dbReference type="EMBL" id="CAJJDP010000117">
    <property type="protein sequence ID" value="CAD8198459.1"/>
    <property type="molecule type" value="Genomic_DNA"/>
</dbReference>
<organism evidence="2 3">
    <name type="scientific">Paramecium octaurelia</name>
    <dbReference type="NCBI Taxonomy" id="43137"/>
    <lineage>
        <taxon>Eukaryota</taxon>
        <taxon>Sar</taxon>
        <taxon>Alveolata</taxon>
        <taxon>Ciliophora</taxon>
        <taxon>Intramacronucleata</taxon>
        <taxon>Oligohymenophorea</taxon>
        <taxon>Peniculida</taxon>
        <taxon>Parameciidae</taxon>
        <taxon>Paramecium</taxon>
    </lineage>
</organism>
<comment type="caution">
    <text evidence="2">The sequence shown here is derived from an EMBL/GenBank/DDBJ whole genome shotgun (WGS) entry which is preliminary data.</text>
</comment>
<keyword evidence="1" id="KW-0732">Signal</keyword>
<evidence type="ECO:0000313" key="2">
    <source>
        <dbReference type="EMBL" id="CAD8198459.1"/>
    </source>
</evidence>
<proteinExistence type="predicted"/>
<reference evidence="2" key="1">
    <citation type="submission" date="2021-01" db="EMBL/GenBank/DDBJ databases">
        <authorList>
            <consortium name="Genoscope - CEA"/>
            <person name="William W."/>
        </authorList>
    </citation>
    <scope>NUCLEOTIDE SEQUENCE</scope>
</reference>
<name>A0A8S1XBW8_PAROT</name>
<evidence type="ECO:0000313" key="3">
    <source>
        <dbReference type="Proteomes" id="UP000683925"/>
    </source>
</evidence>
<keyword evidence="3" id="KW-1185">Reference proteome</keyword>